<evidence type="ECO:0000313" key="9">
    <source>
        <dbReference type="EMBL" id="KAF8784254.1"/>
    </source>
</evidence>
<dbReference type="AlphaFoldDB" id="A0A8T0EZG8"/>
<evidence type="ECO:0000256" key="5">
    <source>
        <dbReference type="ARBA" id="ARBA00022801"/>
    </source>
</evidence>
<comment type="caution">
    <text evidence="9">The sequence shown here is derived from an EMBL/GenBank/DDBJ whole genome shotgun (WGS) entry which is preliminary data.</text>
</comment>
<keyword evidence="3" id="KW-0540">Nuclease</keyword>
<keyword evidence="4" id="KW-0255">Endonuclease</keyword>
<dbReference type="GO" id="GO:0004519">
    <property type="term" value="F:endonuclease activity"/>
    <property type="evidence" value="ECO:0007669"/>
    <property type="project" value="UniProtKB-KW"/>
</dbReference>
<evidence type="ECO:0000256" key="3">
    <source>
        <dbReference type="ARBA" id="ARBA00022722"/>
    </source>
</evidence>
<keyword evidence="5" id="KW-0378">Hydrolase</keyword>
<dbReference type="Pfam" id="PF17917">
    <property type="entry name" value="RT_RNaseH"/>
    <property type="match status" value="1"/>
</dbReference>
<keyword evidence="10" id="KW-1185">Reference proteome</keyword>
<dbReference type="InterPro" id="IPR041373">
    <property type="entry name" value="RT_RNaseH"/>
</dbReference>
<sequence length="289" mass="33050">MFRIRTSENRSAVSKGFPGFNSPSSVKDSSSVLPGENSKMDLTRILPKFDLQDHDMALFLNLFELQLKFLKVPESTGVPNLVGSLPSDVGRIIACEPEEDYQDYQKIQPRYRYENCQSIIITSDHQPLKWLMSLQSPTGRLTRWALQIQLYNLTINYIPGRLNFIADLLSRPVCEHPSTGSCQICAVSVEMPTTSSKEFRQSQLEDDNLRKIIEAFEGTEKEVDYATWTIRDIDQNVTPVCHPQSNPDERKKRDLEPRLAILVGNNHQVWKDKLPFIKFVLNTARCDST</sequence>
<keyword evidence="2" id="KW-0548">Nucleotidyltransferase</keyword>
<evidence type="ECO:0000256" key="2">
    <source>
        <dbReference type="ARBA" id="ARBA00022695"/>
    </source>
</evidence>
<name>A0A8T0EZG8_ARGBR</name>
<keyword evidence="6" id="KW-0695">RNA-directed DNA polymerase</keyword>
<evidence type="ECO:0000313" key="10">
    <source>
        <dbReference type="Proteomes" id="UP000807504"/>
    </source>
</evidence>
<evidence type="ECO:0000256" key="4">
    <source>
        <dbReference type="ARBA" id="ARBA00022759"/>
    </source>
</evidence>
<dbReference type="Proteomes" id="UP000807504">
    <property type="component" value="Unassembled WGS sequence"/>
</dbReference>
<protein>
    <submittedName>
        <fullName evidence="9">Retrovirus-related Pol polyprotein like</fullName>
    </submittedName>
</protein>
<feature type="domain" description="Reverse transcriptase RNase H-like" evidence="8">
    <location>
        <begin position="117"/>
        <end position="151"/>
    </location>
</feature>
<evidence type="ECO:0000256" key="6">
    <source>
        <dbReference type="ARBA" id="ARBA00022918"/>
    </source>
</evidence>
<reference evidence="9" key="2">
    <citation type="submission" date="2020-06" db="EMBL/GenBank/DDBJ databases">
        <authorList>
            <person name="Sheffer M."/>
        </authorList>
    </citation>
    <scope>NUCLEOTIDE SEQUENCE</scope>
</reference>
<proteinExistence type="predicted"/>
<feature type="compositionally biased region" description="Low complexity" evidence="7">
    <location>
        <begin position="22"/>
        <end position="31"/>
    </location>
</feature>
<evidence type="ECO:0000256" key="1">
    <source>
        <dbReference type="ARBA" id="ARBA00022679"/>
    </source>
</evidence>
<dbReference type="EMBL" id="JABXBU010000030">
    <property type="protein sequence ID" value="KAF8784254.1"/>
    <property type="molecule type" value="Genomic_DNA"/>
</dbReference>
<dbReference type="PANTHER" id="PTHR37984">
    <property type="entry name" value="PROTEIN CBG26694"/>
    <property type="match status" value="1"/>
</dbReference>
<evidence type="ECO:0000256" key="7">
    <source>
        <dbReference type="SAM" id="MobiDB-lite"/>
    </source>
</evidence>
<accession>A0A8T0EZG8</accession>
<organism evidence="9 10">
    <name type="scientific">Argiope bruennichi</name>
    <name type="common">Wasp spider</name>
    <name type="synonym">Aranea bruennichi</name>
    <dbReference type="NCBI Taxonomy" id="94029"/>
    <lineage>
        <taxon>Eukaryota</taxon>
        <taxon>Metazoa</taxon>
        <taxon>Ecdysozoa</taxon>
        <taxon>Arthropoda</taxon>
        <taxon>Chelicerata</taxon>
        <taxon>Arachnida</taxon>
        <taxon>Araneae</taxon>
        <taxon>Araneomorphae</taxon>
        <taxon>Entelegynae</taxon>
        <taxon>Araneoidea</taxon>
        <taxon>Araneidae</taxon>
        <taxon>Argiope</taxon>
    </lineage>
</organism>
<gene>
    <name evidence="9" type="ORF">HNY73_009958</name>
</gene>
<dbReference type="PANTHER" id="PTHR37984:SF15">
    <property type="entry name" value="INTEGRASE CATALYTIC DOMAIN-CONTAINING PROTEIN"/>
    <property type="match status" value="1"/>
</dbReference>
<keyword evidence="1" id="KW-0808">Transferase</keyword>
<dbReference type="GO" id="GO:0016787">
    <property type="term" value="F:hydrolase activity"/>
    <property type="evidence" value="ECO:0007669"/>
    <property type="project" value="UniProtKB-KW"/>
</dbReference>
<dbReference type="InterPro" id="IPR050951">
    <property type="entry name" value="Retrovirus_Pol_polyprotein"/>
</dbReference>
<dbReference type="GO" id="GO:0003964">
    <property type="term" value="F:RNA-directed DNA polymerase activity"/>
    <property type="evidence" value="ECO:0007669"/>
    <property type="project" value="UniProtKB-KW"/>
</dbReference>
<reference evidence="9" key="1">
    <citation type="journal article" date="2020" name="bioRxiv">
        <title>Chromosome-level reference genome of the European wasp spider Argiope bruennichi: a resource for studies on range expansion and evolutionary adaptation.</title>
        <authorList>
            <person name="Sheffer M.M."/>
            <person name="Hoppe A."/>
            <person name="Krehenwinkel H."/>
            <person name="Uhl G."/>
            <person name="Kuss A.W."/>
            <person name="Jensen L."/>
            <person name="Jensen C."/>
            <person name="Gillespie R.G."/>
            <person name="Hoff K.J."/>
            <person name="Prost S."/>
        </authorList>
    </citation>
    <scope>NUCLEOTIDE SEQUENCE</scope>
</reference>
<evidence type="ECO:0000259" key="8">
    <source>
        <dbReference type="Pfam" id="PF17917"/>
    </source>
</evidence>
<feature type="region of interest" description="Disordered" evidence="7">
    <location>
        <begin position="1"/>
        <end position="34"/>
    </location>
</feature>